<dbReference type="EMBL" id="LWUJ01000012">
    <property type="protein sequence ID" value="OAL10146.1"/>
    <property type="molecule type" value="Genomic_DNA"/>
</dbReference>
<comment type="caution">
    <text evidence="2">The sequence shown here is derived from an EMBL/GenBank/DDBJ whole genome shotgun (WGS) entry which is preliminary data.</text>
</comment>
<protein>
    <submittedName>
        <fullName evidence="2">Uncharacterized protein</fullName>
    </submittedName>
</protein>
<evidence type="ECO:0000313" key="3">
    <source>
        <dbReference type="Proteomes" id="UP000077623"/>
    </source>
</evidence>
<keyword evidence="1" id="KW-0812">Transmembrane</keyword>
<evidence type="ECO:0000313" key="2">
    <source>
        <dbReference type="EMBL" id="OAL10146.1"/>
    </source>
</evidence>
<dbReference type="Proteomes" id="UP000077623">
    <property type="component" value="Unassembled WGS sequence"/>
</dbReference>
<reference evidence="3" key="1">
    <citation type="submission" date="2016-04" db="EMBL/GenBank/DDBJ databases">
        <authorList>
            <person name="Quiroz-Castaneda R.E."/>
            <person name="Martinez-Ocampo F."/>
        </authorList>
    </citation>
    <scope>NUCLEOTIDE SEQUENCE [LARGE SCALE GENOMIC DNA]</scope>
    <source>
        <strain evidence="3">INIFAP01</strain>
    </source>
</reference>
<sequence length="211" mass="23453">MVKPVVISSIGVVGAGAIATGVFFANKSDTYSSYLEKIGRKLLGKEETGWDTLKTRYDAENEGLQITLSGQTTPAKTIEVQQLKSWCSENANKTFTKKEDTTFLSVSAWCTAPKTIEGQIGTSKTILNVAKVTSGTTNNHENLWKGKETEYKKSTNTNLIKEIQSNEEKADIATSAVTVDKLKDWCNLSKGKHFKHDKDTRYLKFLEWCVN</sequence>
<proteinExistence type="predicted"/>
<dbReference type="RefSeq" id="WP_187150531.1">
    <property type="nucleotide sequence ID" value="NZ_LWUJ01000012.1"/>
</dbReference>
<dbReference type="AlphaFoldDB" id="A0A1A9QDW6"/>
<name>A0A1A9QDW6_9MOLU</name>
<organism evidence="2 3">
    <name type="scientific">Candidatus Mycoplasma haematobovis</name>
    <dbReference type="NCBI Taxonomy" id="432608"/>
    <lineage>
        <taxon>Bacteria</taxon>
        <taxon>Bacillati</taxon>
        <taxon>Mycoplasmatota</taxon>
        <taxon>Mollicutes</taxon>
        <taxon>Mycoplasmataceae</taxon>
        <taxon>Mycoplasma</taxon>
    </lineage>
</organism>
<feature type="transmembrane region" description="Helical" evidence="1">
    <location>
        <begin position="6"/>
        <end position="25"/>
    </location>
</feature>
<keyword evidence="1" id="KW-0472">Membrane</keyword>
<evidence type="ECO:0000256" key="1">
    <source>
        <dbReference type="SAM" id="Phobius"/>
    </source>
</evidence>
<keyword evidence="3" id="KW-1185">Reference proteome</keyword>
<keyword evidence="1" id="KW-1133">Transmembrane helix</keyword>
<gene>
    <name evidence="2" type="ORF">A6V39_04505</name>
</gene>
<dbReference type="STRING" id="432608.A6V39_04505"/>
<accession>A0A1A9QDW6</accession>